<dbReference type="PRINTS" id="PR00364">
    <property type="entry name" value="DISEASERSIST"/>
</dbReference>
<feature type="domain" description="R13L1/DRL21-like LRR repeat region" evidence="9">
    <location>
        <begin position="688"/>
        <end position="815"/>
    </location>
</feature>
<dbReference type="InterPro" id="IPR056789">
    <property type="entry name" value="LRR_R13L1-DRL21"/>
</dbReference>
<dbReference type="Gene3D" id="1.20.5.4130">
    <property type="match status" value="1"/>
</dbReference>
<protein>
    <recommendedName>
        <fullName evidence="12">Disease resistance protein RGA3</fullName>
    </recommendedName>
</protein>
<dbReference type="GO" id="GO:0005524">
    <property type="term" value="F:ATP binding"/>
    <property type="evidence" value="ECO:0007669"/>
    <property type="project" value="UniProtKB-KW"/>
</dbReference>
<evidence type="ECO:0008006" key="12">
    <source>
        <dbReference type="Google" id="ProtNLM"/>
    </source>
</evidence>
<proteinExistence type="predicted"/>
<dbReference type="Gene3D" id="3.40.50.300">
    <property type="entry name" value="P-loop containing nucleotide triphosphate hydrolases"/>
    <property type="match status" value="1"/>
</dbReference>
<evidence type="ECO:0000259" key="6">
    <source>
        <dbReference type="Pfam" id="PF00931"/>
    </source>
</evidence>
<dbReference type="InterPro" id="IPR036388">
    <property type="entry name" value="WH-like_DNA-bd_sf"/>
</dbReference>
<dbReference type="InterPro" id="IPR042197">
    <property type="entry name" value="Apaf_helical"/>
</dbReference>
<dbReference type="PANTHER" id="PTHR36766">
    <property type="entry name" value="PLANT BROAD-SPECTRUM MILDEW RESISTANCE PROTEIN RPW8"/>
    <property type="match status" value="1"/>
</dbReference>
<accession>A0ABD3LFD7</accession>
<dbReference type="InterPro" id="IPR001611">
    <property type="entry name" value="Leu-rich_rpt"/>
</dbReference>
<dbReference type="SUPFAM" id="SSF52058">
    <property type="entry name" value="L domain-like"/>
    <property type="match status" value="1"/>
</dbReference>
<keyword evidence="5" id="KW-0067">ATP-binding</keyword>
<dbReference type="SUPFAM" id="SSF52540">
    <property type="entry name" value="P-loop containing nucleoside triphosphate hydrolases"/>
    <property type="match status" value="1"/>
</dbReference>
<dbReference type="Gene3D" id="1.10.10.10">
    <property type="entry name" value="Winged helix-like DNA-binding domain superfamily/Winged helix DNA-binding domain"/>
    <property type="match status" value="1"/>
</dbReference>
<evidence type="ECO:0000259" key="9">
    <source>
        <dbReference type="Pfam" id="PF25019"/>
    </source>
</evidence>
<dbReference type="Gene3D" id="1.10.8.430">
    <property type="entry name" value="Helical domain of apoptotic protease-activating factors"/>
    <property type="match status" value="1"/>
</dbReference>
<keyword evidence="1" id="KW-0433">Leucine-rich repeat</keyword>
<dbReference type="InterPro" id="IPR058922">
    <property type="entry name" value="WHD_DRP"/>
</dbReference>
<dbReference type="Pfam" id="PF18052">
    <property type="entry name" value="Rx_N"/>
    <property type="match status" value="1"/>
</dbReference>
<feature type="domain" description="NB-ARC" evidence="6">
    <location>
        <begin position="172"/>
        <end position="343"/>
    </location>
</feature>
<dbReference type="InterPro" id="IPR027417">
    <property type="entry name" value="P-loop_NTPase"/>
</dbReference>
<organism evidence="10 11">
    <name type="scientific">Eucalyptus globulus</name>
    <name type="common">Tasmanian blue gum</name>
    <dbReference type="NCBI Taxonomy" id="34317"/>
    <lineage>
        <taxon>Eukaryota</taxon>
        <taxon>Viridiplantae</taxon>
        <taxon>Streptophyta</taxon>
        <taxon>Embryophyta</taxon>
        <taxon>Tracheophyta</taxon>
        <taxon>Spermatophyta</taxon>
        <taxon>Magnoliopsida</taxon>
        <taxon>eudicotyledons</taxon>
        <taxon>Gunneridae</taxon>
        <taxon>Pentapetalae</taxon>
        <taxon>rosids</taxon>
        <taxon>malvids</taxon>
        <taxon>Myrtales</taxon>
        <taxon>Myrtaceae</taxon>
        <taxon>Myrtoideae</taxon>
        <taxon>Eucalypteae</taxon>
        <taxon>Eucalyptus</taxon>
    </lineage>
</organism>
<evidence type="ECO:0000259" key="7">
    <source>
        <dbReference type="Pfam" id="PF18052"/>
    </source>
</evidence>
<dbReference type="Pfam" id="PF00931">
    <property type="entry name" value="NB-ARC"/>
    <property type="match status" value="1"/>
</dbReference>
<dbReference type="FunFam" id="3.40.50.300:FF:001091">
    <property type="entry name" value="Probable disease resistance protein At1g61300"/>
    <property type="match status" value="1"/>
</dbReference>
<dbReference type="GO" id="GO:0006952">
    <property type="term" value="P:defense response"/>
    <property type="evidence" value="ECO:0007669"/>
    <property type="project" value="UniProtKB-KW"/>
</dbReference>
<dbReference type="Proteomes" id="UP001634007">
    <property type="component" value="Unassembled WGS sequence"/>
</dbReference>
<dbReference type="Pfam" id="PF25019">
    <property type="entry name" value="LRR_R13L1-DRL21"/>
    <property type="match status" value="1"/>
</dbReference>
<dbReference type="InterPro" id="IPR032675">
    <property type="entry name" value="LRR_dom_sf"/>
</dbReference>
<dbReference type="GO" id="GO:0051707">
    <property type="term" value="P:response to other organism"/>
    <property type="evidence" value="ECO:0007669"/>
    <property type="project" value="UniProtKB-ARBA"/>
</dbReference>
<dbReference type="PANTHER" id="PTHR36766:SF40">
    <property type="entry name" value="DISEASE RESISTANCE PROTEIN RGA3"/>
    <property type="match status" value="1"/>
</dbReference>
<dbReference type="SUPFAM" id="SSF52047">
    <property type="entry name" value="RNI-like"/>
    <property type="match status" value="1"/>
</dbReference>
<evidence type="ECO:0000256" key="1">
    <source>
        <dbReference type="ARBA" id="ARBA00022614"/>
    </source>
</evidence>
<sequence length="1048" mass="120266">MAEAVISIAGRILANLITEALQKVGKLGGVKHELKELKSTVSMLGAMLDDAEKRYHQSSQIKDWVEKLKEVFYDAQDVLEEFNIEATQQELRGDNEMIKDVRTFFSSSNQLAFSLKISRKVRAVRERMVAIKAEKELHLVEQPMDLQAEIERREKKETYSFTCVKDIVGRDNDKRKVMEFLLDLDVKERVSILPIVGIGGLGKTTLAQCVYNDETVSKHFDLKMWVCISNDFDVKKIVKNIIACAKDEEPNDGAMEQLQSELRKTIYGKRYFLVLDDLWNLELGIWQELKNLLIGGARGSKILITTRLPLVAEITGTTLPYHLKGLSESVSLDLLMQMARQKEEKIQDLDMLAIGKEIVKECYGVPLVVRTIGSLLFFKKTKCEWLNFRDYELPKVSQREDRIISILRLSYDHLPSHLKQCFAFCSLFPKDYEIEKQTLVNLWMAEGFIRPSNGGQHLEDIAHEYFVDLLWRNFFQEFQEDGETCKMHDLMHDLACSVAGTECWVAWDDTKPIHERTRHISCDSTSNLMGEPLKSCLKASALRTFLSVTRYWGREPTSEADLCQLIQSFKRLRILDLHAADVEKVPRFICKLKHLTYLDLSGNDALKRLPNSITRLHNLQTLNLCSCRSLEELPRGIKKLVSLRNLNIDYCDKLSYMPCGLGQLSSLHRLSCFILPKDKSLAKKYCRLGELNRLNNIRGRLFIENLGSVIDAVKESKAANLREKRSLEFLILSWGIFNSIDEAMITKRDEALLDGLRPHDNLQNLIINDYNGESFPRWMIELPNLVGLALWGCERCKHFPQFGLSKLKRLNISDMKFLEYLPGECLESLTSLESLGIFNLPRLISLPLGLWHLSKLVDLSIGDCDELDLSKDESGNIILDFHGLQSLQSVTFSEIPKLESLPQWILQLRSLEQQIEKCEELDISKDESGNILDFHGGLQSLRFVEICYLPKLESLPKWLLQACNLKRLTIWVCHNLKALPEQIEALQSLQYLIIERCSSLTSFPEAMRRLTSLTHLYISNCKELEKSCNRQAGEDWDKIAHILNIKIG</sequence>
<keyword evidence="4" id="KW-0611">Plant defense</keyword>
<dbReference type="FunFam" id="1.10.10.10:FF:000322">
    <property type="entry name" value="Probable disease resistance protein At1g63360"/>
    <property type="match status" value="1"/>
</dbReference>
<evidence type="ECO:0000256" key="5">
    <source>
        <dbReference type="ARBA" id="ARBA00022840"/>
    </source>
</evidence>
<dbReference type="AlphaFoldDB" id="A0ABD3LFD7"/>
<feature type="domain" description="Disease resistance protein winged helix" evidence="8">
    <location>
        <begin position="427"/>
        <end position="495"/>
    </location>
</feature>
<evidence type="ECO:0000256" key="3">
    <source>
        <dbReference type="ARBA" id="ARBA00022741"/>
    </source>
</evidence>
<evidence type="ECO:0000256" key="4">
    <source>
        <dbReference type="ARBA" id="ARBA00022821"/>
    </source>
</evidence>
<evidence type="ECO:0000259" key="8">
    <source>
        <dbReference type="Pfam" id="PF23559"/>
    </source>
</evidence>
<dbReference type="Pfam" id="PF13855">
    <property type="entry name" value="LRR_8"/>
    <property type="match status" value="1"/>
</dbReference>
<dbReference type="InterPro" id="IPR002182">
    <property type="entry name" value="NB-ARC"/>
</dbReference>
<keyword evidence="3" id="KW-0547">Nucleotide-binding</keyword>
<gene>
    <name evidence="10" type="ORF">ACJRO7_010362</name>
</gene>
<evidence type="ECO:0000313" key="10">
    <source>
        <dbReference type="EMBL" id="KAL3749249.1"/>
    </source>
</evidence>
<feature type="domain" description="Disease resistance N-terminal" evidence="7">
    <location>
        <begin position="12"/>
        <end position="93"/>
    </location>
</feature>
<dbReference type="CDD" id="cd14798">
    <property type="entry name" value="RX-CC_like"/>
    <property type="match status" value="1"/>
</dbReference>
<evidence type="ECO:0000313" key="11">
    <source>
        <dbReference type="Proteomes" id="UP001634007"/>
    </source>
</evidence>
<dbReference type="EMBL" id="JBJKBG010000002">
    <property type="protein sequence ID" value="KAL3749249.1"/>
    <property type="molecule type" value="Genomic_DNA"/>
</dbReference>
<comment type="caution">
    <text evidence="10">The sequence shown here is derived from an EMBL/GenBank/DDBJ whole genome shotgun (WGS) entry which is preliminary data.</text>
</comment>
<dbReference type="Pfam" id="PF23559">
    <property type="entry name" value="WHD_DRP"/>
    <property type="match status" value="1"/>
</dbReference>
<dbReference type="InterPro" id="IPR038005">
    <property type="entry name" value="RX-like_CC"/>
</dbReference>
<name>A0ABD3LFD7_EUCGL</name>
<dbReference type="Gene3D" id="3.80.10.10">
    <property type="entry name" value="Ribonuclease Inhibitor"/>
    <property type="match status" value="3"/>
</dbReference>
<evidence type="ECO:0000256" key="2">
    <source>
        <dbReference type="ARBA" id="ARBA00022737"/>
    </source>
</evidence>
<keyword evidence="11" id="KW-1185">Reference proteome</keyword>
<reference evidence="10 11" key="1">
    <citation type="submission" date="2024-11" db="EMBL/GenBank/DDBJ databases">
        <title>Chromosome-level genome assembly of Eucalyptus globulus Labill. provides insights into its genome evolution.</title>
        <authorList>
            <person name="Li X."/>
        </authorList>
    </citation>
    <scope>NUCLEOTIDE SEQUENCE [LARGE SCALE GENOMIC DNA]</scope>
    <source>
        <strain evidence="10">CL2024</strain>
        <tissue evidence="10">Fresh tender leaves</tissue>
    </source>
</reference>
<dbReference type="InterPro" id="IPR041118">
    <property type="entry name" value="Rx_N"/>
</dbReference>
<keyword evidence="2" id="KW-0677">Repeat</keyword>